<dbReference type="AlphaFoldDB" id="A0AAQ1P0D4"/>
<keyword evidence="1" id="KW-1133">Transmembrane helix</keyword>
<sequence length="57" mass="6411">MGSVESGVFRAACIIFYSAFQSLILLYQKYKLQGSVQPLHAKAGQVLMNKSKARYRL</sequence>
<reference evidence="2 3" key="1">
    <citation type="submission" date="2017-11" db="EMBL/GenBank/DDBJ databases">
        <authorList>
            <person name="Lechat P."/>
        </authorList>
    </citation>
    <scope>NUCLEOTIDE SEQUENCE [LARGE SCALE GENOMIC DNA]</scope>
    <source>
        <strain evidence="2">L495</strain>
    </source>
</reference>
<accession>A0AAQ1P0D4</accession>
<evidence type="ECO:0000313" key="3">
    <source>
        <dbReference type="Proteomes" id="UP000234460"/>
    </source>
</evidence>
<dbReference type="EMBL" id="OEJX01000021">
    <property type="protein sequence ID" value="SOR61262.1"/>
    <property type="molecule type" value="Genomic_DNA"/>
</dbReference>
<proteinExistence type="predicted"/>
<evidence type="ECO:0000313" key="2">
    <source>
        <dbReference type="EMBL" id="SOR61262.1"/>
    </source>
</evidence>
<name>A0AAQ1P0D4_LEPIR</name>
<keyword evidence="1" id="KW-0812">Transmembrane</keyword>
<gene>
    <name evidence="2" type="ORF">LMANV2_280027</name>
</gene>
<comment type="caution">
    <text evidence="2">The sequence shown here is derived from an EMBL/GenBank/DDBJ whole genome shotgun (WGS) entry which is preliminary data.</text>
</comment>
<feature type="transmembrane region" description="Helical" evidence="1">
    <location>
        <begin position="6"/>
        <end position="27"/>
    </location>
</feature>
<dbReference type="Proteomes" id="UP000234460">
    <property type="component" value="Chromosome LMANV2"/>
</dbReference>
<protein>
    <submittedName>
        <fullName evidence="2">Uncharacterized protein</fullName>
    </submittedName>
</protein>
<organism evidence="2 3">
    <name type="scientific">Leptospira interrogans serovar Manilae</name>
    <dbReference type="NCBI Taxonomy" id="214675"/>
    <lineage>
        <taxon>Bacteria</taxon>
        <taxon>Pseudomonadati</taxon>
        <taxon>Spirochaetota</taxon>
        <taxon>Spirochaetia</taxon>
        <taxon>Leptospirales</taxon>
        <taxon>Leptospiraceae</taxon>
        <taxon>Leptospira</taxon>
    </lineage>
</organism>
<keyword evidence="1" id="KW-0472">Membrane</keyword>
<evidence type="ECO:0000256" key="1">
    <source>
        <dbReference type="SAM" id="Phobius"/>
    </source>
</evidence>